<evidence type="ECO:0000256" key="1">
    <source>
        <dbReference type="ARBA" id="ARBA00004141"/>
    </source>
</evidence>
<feature type="transmembrane region" description="Helical" evidence="7">
    <location>
        <begin position="49"/>
        <end position="70"/>
    </location>
</feature>
<feature type="transmembrane region" description="Helical" evidence="7">
    <location>
        <begin position="248"/>
        <end position="274"/>
    </location>
</feature>
<feature type="transmembrane region" description="Helical" evidence="7">
    <location>
        <begin position="17"/>
        <end position="37"/>
    </location>
</feature>
<dbReference type="Pfam" id="PF20684">
    <property type="entry name" value="Fung_rhodopsin"/>
    <property type="match status" value="1"/>
</dbReference>
<evidence type="ECO:0000313" key="9">
    <source>
        <dbReference type="EMBL" id="KAK8038629.1"/>
    </source>
</evidence>
<evidence type="ECO:0000256" key="5">
    <source>
        <dbReference type="ARBA" id="ARBA00038359"/>
    </source>
</evidence>
<evidence type="ECO:0000256" key="7">
    <source>
        <dbReference type="SAM" id="Phobius"/>
    </source>
</evidence>
<dbReference type="PANTHER" id="PTHR33048:SF47">
    <property type="entry name" value="INTEGRAL MEMBRANE PROTEIN-RELATED"/>
    <property type="match status" value="1"/>
</dbReference>
<evidence type="ECO:0000256" key="6">
    <source>
        <dbReference type="SAM" id="MobiDB-lite"/>
    </source>
</evidence>
<comment type="subcellular location">
    <subcellularLocation>
        <location evidence="1">Membrane</location>
        <topology evidence="1">Multi-pass membrane protein</topology>
    </subcellularLocation>
</comment>
<dbReference type="InterPro" id="IPR049326">
    <property type="entry name" value="Rhodopsin_dom_fungi"/>
</dbReference>
<feature type="transmembrane region" description="Helical" evidence="7">
    <location>
        <begin position="208"/>
        <end position="228"/>
    </location>
</feature>
<comment type="similarity">
    <text evidence="5">Belongs to the SAT4 family.</text>
</comment>
<sequence length="341" mass="38137">MGYTFQDAVSDPSEGRIIILSLVTIPLCVIATILRLFAPKRPGTHGFRWDDFFAVLALVGFLVYAISPFIGMAVAGDMSDEELAILSGKLAYICTPFFYINQLFARGSLFVLYYRIFWTDRAFVKWVYTLACIHVCWFITFFFMVLFLCNPISLWWDISGTQPGYCLDGNTFLVAEETINSSLDFATIALTVAVVHKLQTKSYIKTKLSLIFLIGGLSGVIGFVKIGIVYSTENTNGQENDTNAFWDILQMATSIFCACAPMVKTMLPLAGLWVRLRSSIASHSSRSRSKDRLSGSELPSHNNDGLAFGLKRPRFWGGPRARYTPELDVQPLQGLPKGHRR</sequence>
<dbReference type="PANTHER" id="PTHR33048">
    <property type="entry name" value="PTH11-LIKE INTEGRAL MEMBRANE PROTEIN (AFU_ORTHOLOGUE AFUA_5G11245)"/>
    <property type="match status" value="1"/>
</dbReference>
<organism evidence="9 10">
    <name type="scientific">Apiospora rasikravindrae</name>
    <dbReference type="NCBI Taxonomy" id="990691"/>
    <lineage>
        <taxon>Eukaryota</taxon>
        <taxon>Fungi</taxon>
        <taxon>Dikarya</taxon>
        <taxon>Ascomycota</taxon>
        <taxon>Pezizomycotina</taxon>
        <taxon>Sordariomycetes</taxon>
        <taxon>Xylariomycetidae</taxon>
        <taxon>Amphisphaeriales</taxon>
        <taxon>Apiosporaceae</taxon>
        <taxon>Apiospora</taxon>
    </lineage>
</organism>
<evidence type="ECO:0000313" key="10">
    <source>
        <dbReference type="Proteomes" id="UP001444661"/>
    </source>
</evidence>
<keyword evidence="3 7" id="KW-1133">Transmembrane helix</keyword>
<dbReference type="Proteomes" id="UP001444661">
    <property type="component" value="Unassembled WGS sequence"/>
</dbReference>
<proteinExistence type="inferred from homology"/>
<reference evidence="9 10" key="1">
    <citation type="submission" date="2023-01" db="EMBL/GenBank/DDBJ databases">
        <title>Analysis of 21 Apiospora genomes using comparative genomics revels a genus with tremendous synthesis potential of carbohydrate active enzymes and secondary metabolites.</title>
        <authorList>
            <person name="Sorensen T."/>
        </authorList>
    </citation>
    <scope>NUCLEOTIDE SEQUENCE [LARGE SCALE GENOMIC DNA]</scope>
    <source>
        <strain evidence="9 10">CBS 33761</strain>
    </source>
</reference>
<dbReference type="EMBL" id="JAQQWK010000006">
    <property type="protein sequence ID" value="KAK8038629.1"/>
    <property type="molecule type" value="Genomic_DNA"/>
</dbReference>
<feature type="transmembrane region" description="Helical" evidence="7">
    <location>
        <begin position="178"/>
        <end position="196"/>
    </location>
</feature>
<dbReference type="InterPro" id="IPR052337">
    <property type="entry name" value="SAT4-like"/>
</dbReference>
<evidence type="ECO:0000256" key="3">
    <source>
        <dbReference type="ARBA" id="ARBA00022989"/>
    </source>
</evidence>
<protein>
    <submittedName>
        <fullName evidence="9">Integral membrane protein</fullName>
    </submittedName>
</protein>
<keyword evidence="10" id="KW-1185">Reference proteome</keyword>
<feature type="transmembrane region" description="Helical" evidence="7">
    <location>
        <begin position="90"/>
        <end position="114"/>
    </location>
</feature>
<comment type="caution">
    <text evidence="9">The sequence shown here is derived from an EMBL/GenBank/DDBJ whole genome shotgun (WGS) entry which is preliminary data.</text>
</comment>
<feature type="transmembrane region" description="Helical" evidence="7">
    <location>
        <begin position="126"/>
        <end position="148"/>
    </location>
</feature>
<feature type="domain" description="Rhodopsin" evidence="8">
    <location>
        <begin position="44"/>
        <end position="267"/>
    </location>
</feature>
<name>A0ABR1SY57_9PEZI</name>
<evidence type="ECO:0000259" key="8">
    <source>
        <dbReference type="Pfam" id="PF20684"/>
    </source>
</evidence>
<feature type="region of interest" description="Disordered" evidence="6">
    <location>
        <begin position="287"/>
        <end position="310"/>
    </location>
</feature>
<accession>A0ABR1SY57</accession>
<gene>
    <name evidence="9" type="ORF">PG993_007040</name>
</gene>
<keyword evidence="4 7" id="KW-0472">Membrane</keyword>
<keyword evidence="2 7" id="KW-0812">Transmembrane</keyword>
<evidence type="ECO:0000256" key="4">
    <source>
        <dbReference type="ARBA" id="ARBA00023136"/>
    </source>
</evidence>
<evidence type="ECO:0000256" key="2">
    <source>
        <dbReference type="ARBA" id="ARBA00022692"/>
    </source>
</evidence>